<dbReference type="Gene3D" id="3.20.20.220">
    <property type="match status" value="1"/>
</dbReference>
<dbReference type="InterPro" id="IPR015659">
    <property type="entry name" value="Proline_oxidase"/>
</dbReference>
<name>A0A314KTX5_NICAT</name>
<keyword evidence="8" id="KW-1185">Reference proteome</keyword>
<reference evidence="7" key="1">
    <citation type="submission" date="2016-11" db="EMBL/GenBank/DDBJ databases">
        <title>The genome of Nicotiana attenuata.</title>
        <authorList>
            <person name="Xu S."/>
            <person name="Brockmoeller T."/>
            <person name="Gaquerel E."/>
            <person name="Navarro A."/>
            <person name="Kuhl H."/>
            <person name="Gase K."/>
            <person name="Ling Z."/>
            <person name="Zhou W."/>
            <person name="Kreitzer C."/>
            <person name="Stanke M."/>
            <person name="Tang H."/>
            <person name="Lyons E."/>
            <person name="Pandey P."/>
            <person name="Pandey S.P."/>
            <person name="Timmermann B."/>
            <person name="Baldwin I.T."/>
        </authorList>
    </citation>
    <scope>NUCLEOTIDE SEQUENCE [LARGE SCALE GENOMIC DNA]</scope>
    <source>
        <strain evidence="7">UT</strain>
    </source>
</reference>
<dbReference type="EMBL" id="MJEQ01000994">
    <property type="protein sequence ID" value="OIT32798.1"/>
    <property type="molecule type" value="Genomic_DNA"/>
</dbReference>
<evidence type="ECO:0000256" key="3">
    <source>
        <dbReference type="ARBA" id="ARBA00023002"/>
    </source>
</evidence>
<dbReference type="GO" id="GO:0010133">
    <property type="term" value="P:L-proline catabolic process to L-glutamate"/>
    <property type="evidence" value="ECO:0007669"/>
    <property type="project" value="TreeGrafter"/>
</dbReference>
<dbReference type="PANTHER" id="PTHR13914:SF20">
    <property type="entry name" value="PROLINE DEHYDROGENASE"/>
    <property type="match status" value="1"/>
</dbReference>
<evidence type="ECO:0000256" key="4">
    <source>
        <dbReference type="ARBA" id="ARBA00023062"/>
    </source>
</evidence>
<keyword evidence="5" id="KW-0285">Flavoprotein</keyword>
<feature type="domain" description="Proline dehydrogenase" evidence="6">
    <location>
        <begin position="4"/>
        <end position="132"/>
    </location>
</feature>
<dbReference type="STRING" id="49451.A0A314KTX5"/>
<organism evidence="7 8">
    <name type="scientific">Nicotiana attenuata</name>
    <name type="common">Coyote tobacco</name>
    <dbReference type="NCBI Taxonomy" id="49451"/>
    <lineage>
        <taxon>Eukaryota</taxon>
        <taxon>Viridiplantae</taxon>
        <taxon>Streptophyta</taxon>
        <taxon>Embryophyta</taxon>
        <taxon>Tracheophyta</taxon>
        <taxon>Spermatophyta</taxon>
        <taxon>Magnoliopsida</taxon>
        <taxon>eudicotyledons</taxon>
        <taxon>Gunneridae</taxon>
        <taxon>Pentapetalae</taxon>
        <taxon>asterids</taxon>
        <taxon>lamiids</taxon>
        <taxon>Solanales</taxon>
        <taxon>Solanaceae</taxon>
        <taxon>Nicotianoideae</taxon>
        <taxon>Nicotianeae</taxon>
        <taxon>Nicotiana</taxon>
    </lineage>
</organism>
<dbReference type="Gramene" id="OIT32798">
    <property type="protein sequence ID" value="OIT32798"/>
    <property type="gene ID" value="A4A49_30751"/>
</dbReference>
<accession>A0A314KTX5</accession>
<keyword evidence="3 5" id="KW-0560">Oxidoreductase</keyword>
<comment type="similarity">
    <text evidence="1 5">Belongs to the proline oxidase family.</text>
</comment>
<proteinExistence type="inferred from homology"/>
<evidence type="ECO:0000313" key="7">
    <source>
        <dbReference type="EMBL" id="OIT32798.1"/>
    </source>
</evidence>
<comment type="function">
    <text evidence="5">Converts proline to delta-1-pyrroline-5-carboxylate.</text>
</comment>
<keyword evidence="4 5" id="KW-0642">Proline metabolism</keyword>
<dbReference type="AlphaFoldDB" id="A0A314KTX5"/>
<dbReference type="Proteomes" id="UP000187609">
    <property type="component" value="Unassembled WGS sequence"/>
</dbReference>
<dbReference type="PANTHER" id="PTHR13914">
    <property type="entry name" value="PROLINE OXIDASE"/>
    <property type="match status" value="1"/>
</dbReference>
<dbReference type="EC" id="1.5.5.2" evidence="2 5"/>
<dbReference type="InterPro" id="IPR029041">
    <property type="entry name" value="FAD-linked_oxidoreductase-like"/>
</dbReference>
<comment type="cofactor">
    <cofactor evidence="5">
        <name>FAD</name>
        <dbReference type="ChEBI" id="CHEBI:57692"/>
    </cofactor>
</comment>
<evidence type="ECO:0000256" key="5">
    <source>
        <dbReference type="RuleBase" id="RU364054"/>
    </source>
</evidence>
<evidence type="ECO:0000256" key="2">
    <source>
        <dbReference type="ARBA" id="ARBA00012695"/>
    </source>
</evidence>
<evidence type="ECO:0000313" key="8">
    <source>
        <dbReference type="Proteomes" id="UP000187609"/>
    </source>
</evidence>
<evidence type="ECO:0000259" key="6">
    <source>
        <dbReference type="Pfam" id="PF01619"/>
    </source>
</evidence>
<keyword evidence="5" id="KW-0274">FAD</keyword>
<sequence length="140" mass="16248">MKQVSFVVVKVTAICTPRLLKRMSDLLRWEYKNPSFNLPWKQKSLPLFSDSSPFYHTPEKPEPLRVEEEDDLQLAHERLMKICKKCLELDVDLLIDAEDTAIQPAIDYFAYSAAIKYHKDDHPMLLHCPAYSVSPYSSMS</sequence>
<dbReference type="InterPro" id="IPR002872">
    <property type="entry name" value="Proline_DH_dom"/>
</dbReference>
<comment type="caution">
    <text evidence="7">The sequence shown here is derived from an EMBL/GenBank/DDBJ whole genome shotgun (WGS) entry which is preliminary data.</text>
</comment>
<protein>
    <recommendedName>
        <fullName evidence="2 5">Proline dehydrogenase</fullName>
        <ecNumber evidence="2 5">1.5.5.2</ecNumber>
    </recommendedName>
</protein>
<dbReference type="Pfam" id="PF01619">
    <property type="entry name" value="Pro_dh"/>
    <property type="match status" value="1"/>
</dbReference>
<gene>
    <name evidence="7" type="primary">POX1_1</name>
    <name evidence="7" type="ORF">A4A49_30751</name>
</gene>
<dbReference type="GO" id="GO:0004657">
    <property type="term" value="F:proline dehydrogenase activity"/>
    <property type="evidence" value="ECO:0007669"/>
    <property type="project" value="UniProtKB-EC"/>
</dbReference>
<dbReference type="SUPFAM" id="SSF51730">
    <property type="entry name" value="FAD-linked oxidoreductase"/>
    <property type="match status" value="1"/>
</dbReference>
<dbReference type="SMR" id="A0A314KTX5"/>
<evidence type="ECO:0000256" key="1">
    <source>
        <dbReference type="ARBA" id="ARBA00005869"/>
    </source>
</evidence>
<dbReference type="GO" id="GO:0005739">
    <property type="term" value="C:mitochondrion"/>
    <property type="evidence" value="ECO:0007669"/>
    <property type="project" value="TreeGrafter"/>
</dbReference>
<dbReference type="GO" id="GO:0071949">
    <property type="term" value="F:FAD binding"/>
    <property type="evidence" value="ECO:0007669"/>
    <property type="project" value="TreeGrafter"/>
</dbReference>
<comment type="catalytic activity">
    <reaction evidence="5">
        <text>L-proline + a quinone = (S)-1-pyrroline-5-carboxylate + a quinol + H(+)</text>
        <dbReference type="Rhea" id="RHEA:23784"/>
        <dbReference type="ChEBI" id="CHEBI:15378"/>
        <dbReference type="ChEBI" id="CHEBI:17388"/>
        <dbReference type="ChEBI" id="CHEBI:24646"/>
        <dbReference type="ChEBI" id="CHEBI:60039"/>
        <dbReference type="ChEBI" id="CHEBI:132124"/>
        <dbReference type="EC" id="1.5.5.2"/>
    </reaction>
</comment>